<keyword evidence="20" id="KW-1185">Reference proteome</keyword>
<dbReference type="InterPro" id="IPR004558">
    <property type="entry name" value="Coprogen_oxidase_HemN"/>
</dbReference>
<comment type="subcellular location">
    <subcellularLocation>
        <location evidence="1 15">Cytoplasm</location>
    </subcellularLocation>
</comment>
<dbReference type="GO" id="GO:0051539">
    <property type="term" value="F:4 iron, 4 sulfur cluster binding"/>
    <property type="evidence" value="ECO:0007669"/>
    <property type="project" value="UniProtKB-KW"/>
</dbReference>
<dbReference type="FunFam" id="1.10.10.920:FF:000001">
    <property type="entry name" value="Coproporphyrinogen-III oxidase"/>
    <property type="match status" value="1"/>
</dbReference>
<dbReference type="Gene3D" id="1.10.10.920">
    <property type="match status" value="1"/>
</dbReference>
<dbReference type="GO" id="GO:0006782">
    <property type="term" value="P:protoporphyrinogen IX biosynthetic process"/>
    <property type="evidence" value="ECO:0007669"/>
    <property type="project" value="UniProtKB-UniPathway"/>
</dbReference>
<dbReference type="SFLD" id="SFLDG01065">
    <property type="entry name" value="anaerobic_coproporphyrinogen-I"/>
    <property type="match status" value="1"/>
</dbReference>
<dbReference type="Pfam" id="PF06969">
    <property type="entry name" value="HemN_C"/>
    <property type="match status" value="1"/>
</dbReference>
<dbReference type="InterPro" id="IPR007197">
    <property type="entry name" value="rSAM"/>
</dbReference>
<keyword evidence="12 15" id="KW-0627">Porphyrin biosynthesis</keyword>
<evidence type="ECO:0000256" key="1">
    <source>
        <dbReference type="ARBA" id="ARBA00004496"/>
    </source>
</evidence>
<dbReference type="Proteomes" id="UP000284006">
    <property type="component" value="Unassembled WGS sequence"/>
</dbReference>
<feature type="domain" description="Radical SAM core" evidence="18">
    <location>
        <begin position="58"/>
        <end position="293"/>
    </location>
</feature>
<evidence type="ECO:0000256" key="8">
    <source>
        <dbReference type="ARBA" id="ARBA00022723"/>
    </source>
</evidence>
<dbReference type="NCBIfam" id="TIGR00538">
    <property type="entry name" value="hemN"/>
    <property type="match status" value="1"/>
</dbReference>
<feature type="binding site" evidence="16">
    <location>
        <position position="223"/>
    </location>
    <ligand>
        <name>S-adenosyl-L-methionine</name>
        <dbReference type="ChEBI" id="CHEBI:59789"/>
        <label>2</label>
    </ligand>
</feature>
<dbReference type="GO" id="GO:0005737">
    <property type="term" value="C:cytoplasm"/>
    <property type="evidence" value="ECO:0007669"/>
    <property type="project" value="UniProtKB-SubCell"/>
</dbReference>
<comment type="similarity">
    <text evidence="3 15">Belongs to the anaerobic coproporphyrinogen-III oxidase family.</text>
</comment>
<evidence type="ECO:0000256" key="17">
    <source>
        <dbReference type="PIRSR" id="PIRSR000167-2"/>
    </source>
</evidence>
<keyword evidence="5 15" id="KW-0004">4Fe-4S</keyword>
<dbReference type="CDD" id="cd01335">
    <property type="entry name" value="Radical_SAM"/>
    <property type="match status" value="1"/>
</dbReference>
<evidence type="ECO:0000256" key="14">
    <source>
        <dbReference type="ARBA" id="ARBA00048321"/>
    </source>
</evidence>
<reference evidence="19 20" key="1">
    <citation type="submission" date="2018-09" db="EMBL/GenBank/DDBJ databases">
        <authorList>
            <person name="Zhu H."/>
        </authorList>
    </citation>
    <scope>NUCLEOTIDE SEQUENCE [LARGE SCALE GENOMIC DNA]</scope>
    <source>
        <strain evidence="19 20">K1S02-61</strain>
    </source>
</reference>
<evidence type="ECO:0000256" key="11">
    <source>
        <dbReference type="ARBA" id="ARBA00023014"/>
    </source>
</evidence>
<name>A0A418XAA6_9BURK</name>
<feature type="binding site" evidence="16">
    <location>
        <begin position="125"/>
        <end position="126"/>
    </location>
    <ligand>
        <name>S-adenosyl-L-methionine</name>
        <dbReference type="ChEBI" id="CHEBI:59789"/>
        <label>2</label>
    </ligand>
</feature>
<gene>
    <name evidence="19" type="primary">hemN</name>
    <name evidence="19" type="ORF">D3872_23000</name>
</gene>
<dbReference type="PIRSF" id="PIRSF000167">
    <property type="entry name" value="HemN"/>
    <property type="match status" value="1"/>
</dbReference>
<dbReference type="Pfam" id="PF04055">
    <property type="entry name" value="Radical_SAM"/>
    <property type="match status" value="1"/>
</dbReference>
<evidence type="ECO:0000256" key="5">
    <source>
        <dbReference type="ARBA" id="ARBA00022485"/>
    </source>
</evidence>
<dbReference type="PANTHER" id="PTHR13932">
    <property type="entry name" value="COPROPORPHYRINIGEN III OXIDASE"/>
    <property type="match status" value="1"/>
</dbReference>
<feature type="binding site" evidence="16">
    <location>
        <position position="67"/>
    </location>
    <ligand>
        <name>S-adenosyl-L-methionine</name>
        <dbReference type="ChEBI" id="CHEBI:59789"/>
        <label>1</label>
    </ligand>
</feature>
<evidence type="ECO:0000256" key="10">
    <source>
        <dbReference type="ARBA" id="ARBA00023004"/>
    </source>
</evidence>
<dbReference type="EC" id="1.3.98.3" evidence="15"/>
<dbReference type="InterPro" id="IPR006638">
    <property type="entry name" value="Elp3/MiaA/NifB-like_rSAM"/>
</dbReference>
<keyword evidence="11 15" id="KW-0411">Iron-sulfur</keyword>
<dbReference type="SMART" id="SM00729">
    <property type="entry name" value="Elp3"/>
    <property type="match status" value="1"/>
</dbReference>
<dbReference type="InterPro" id="IPR034505">
    <property type="entry name" value="Coproporphyrinogen-III_oxidase"/>
</dbReference>
<proteinExistence type="inferred from homology"/>
<dbReference type="Gene3D" id="3.20.20.70">
    <property type="entry name" value="Aldolase class I"/>
    <property type="match status" value="1"/>
</dbReference>
<comment type="catalytic activity">
    <reaction evidence="14 15">
        <text>coproporphyrinogen III + 2 S-adenosyl-L-methionine = protoporphyrinogen IX + 2 5'-deoxyadenosine + 2 L-methionine + 2 CO2</text>
        <dbReference type="Rhea" id="RHEA:15425"/>
        <dbReference type="ChEBI" id="CHEBI:16526"/>
        <dbReference type="ChEBI" id="CHEBI:17319"/>
        <dbReference type="ChEBI" id="CHEBI:57307"/>
        <dbReference type="ChEBI" id="CHEBI:57309"/>
        <dbReference type="ChEBI" id="CHEBI:57844"/>
        <dbReference type="ChEBI" id="CHEBI:59789"/>
        <dbReference type="EC" id="1.3.98.3"/>
    </reaction>
</comment>
<dbReference type="UniPathway" id="UPA00251">
    <property type="reaction ID" value="UER00323"/>
</dbReference>
<evidence type="ECO:0000256" key="9">
    <source>
        <dbReference type="ARBA" id="ARBA00023002"/>
    </source>
</evidence>
<dbReference type="InterPro" id="IPR010723">
    <property type="entry name" value="HemN_C"/>
</dbReference>
<dbReference type="GO" id="GO:0046872">
    <property type="term" value="F:metal ion binding"/>
    <property type="evidence" value="ECO:0007669"/>
    <property type="project" value="UniProtKB-KW"/>
</dbReference>
<dbReference type="PROSITE" id="PS51918">
    <property type="entry name" value="RADICAL_SAM"/>
    <property type="match status" value="1"/>
</dbReference>
<evidence type="ECO:0000256" key="3">
    <source>
        <dbReference type="ARBA" id="ARBA00005493"/>
    </source>
</evidence>
<feature type="binding site" evidence="16">
    <location>
        <position position="186"/>
    </location>
    <ligand>
        <name>S-adenosyl-L-methionine</name>
        <dbReference type="ChEBI" id="CHEBI:59789"/>
        <label>2</label>
    </ligand>
</feature>
<evidence type="ECO:0000256" key="16">
    <source>
        <dbReference type="PIRSR" id="PIRSR000167-1"/>
    </source>
</evidence>
<feature type="binding site" evidence="16">
    <location>
        <position position="343"/>
    </location>
    <ligand>
        <name>S-adenosyl-L-methionine</name>
        <dbReference type="ChEBI" id="CHEBI:59789"/>
        <label>1</label>
    </ligand>
</feature>
<feature type="binding site" evidence="16">
    <location>
        <position position="198"/>
    </location>
    <ligand>
        <name>S-adenosyl-L-methionine</name>
        <dbReference type="ChEBI" id="CHEBI:59789"/>
        <label>2</label>
    </ligand>
</feature>
<evidence type="ECO:0000259" key="18">
    <source>
        <dbReference type="PROSITE" id="PS51918"/>
    </source>
</evidence>
<feature type="binding site" evidence="17">
    <location>
        <position position="77"/>
    </location>
    <ligand>
        <name>[4Fe-4S] cluster</name>
        <dbReference type="ChEBI" id="CHEBI:49883"/>
        <note>4Fe-4S-S-AdoMet</note>
    </ligand>
</feature>
<evidence type="ECO:0000313" key="20">
    <source>
        <dbReference type="Proteomes" id="UP000284006"/>
    </source>
</evidence>
<dbReference type="SFLD" id="SFLDS00029">
    <property type="entry name" value="Radical_SAM"/>
    <property type="match status" value="1"/>
</dbReference>
<evidence type="ECO:0000256" key="2">
    <source>
        <dbReference type="ARBA" id="ARBA00004785"/>
    </source>
</evidence>
<dbReference type="InterPro" id="IPR058240">
    <property type="entry name" value="rSAM_sf"/>
</dbReference>
<dbReference type="SUPFAM" id="SSF102114">
    <property type="entry name" value="Radical SAM enzymes"/>
    <property type="match status" value="1"/>
</dbReference>
<dbReference type="FunFam" id="3.80.30.20:FF:000012">
    <property type="entry name" value="Coproporphyrinogen-III oxidase"/>
    <property type="match status" value="1"/>
</dbReference>
<dbReference type="PANTHER" id="PTHR13932:SF6">
    <property type="entry name" value="OXYGEN-INDEPENDENT COPROPORPHYRINOGEN III OXIDASE"/>
    <property type="match status" value="1"/>
</dbReference>
<comment type="cofactor">
    <cofactor evidence="15 17">
        <name>[4Fe-4S] cluster</name>
        <dbReference type="ChEBI" id="CHEBI:49883"/>
    </cofactor>
    <text evidence="15 17">Binds 1 [4Fe-4S] cluster. The cluster is coordinated with 3 cysteines and an exchangeable S-adenosyl-L-methionine.</text>
</comment>
<dbReference type="EMBL" id="QYUP01000176">
    <property type="protein sequence ID" value="RJG09400.1"/>
    <property type="molecule type" value="Genomic_DNA"/>
</dbReference>
<feature type="binding site" evidence="16">
    <location>
        <begin position="79"/>
        <end position="81"/>
    </location>
    <ligand>
        <name>S-adenosyl-L-methionine</name>
        <dbReference type="ChEBI" id="CHEBI:59789"/>
        <label>2</label>
    </ligand>
</feature>
<feature type="binding site" evidence="17">
    <location>
        <position position="73"/>
    </location>
    <ligand>
        <name>[4Fe-4S] cluster</name>
        <dbReference type="ChEBI" id="CHEBI:49883"/>
        <note>4Fe-4S-S-AdoMet</note>
    </ligand>
</feature>
<evidence type="ECO:0000256" key="15">
    <source>
        <dbReference type="PIRNR" id="PIRNR000167"/>
    </source>
</evidence>
<evidence type="ECO:0000256" key="12">
    <source>
        <dbReference type="ARBA" id="ARBA00023244"/>
    </source>
</evidence>
<keyword evidence="8 15" id="KW-0479">Metal-binding</keyword>
<feature type="binding site" evidence="16">
    <location>
        <position position="124"/>
    </location>
    <ligand>
        <name>S-adenosyl-L-methionine</name>
        <dbReference type="ChEBI" id="CHEBI:59789"/>
        <label>1</label>
    </ligand>
</feature>
<dbReference type="GO" id="GO:0004109">
    <property type="term" value="F:coproporphyrinogen oxidase activity"/>
    <property type="evidence" value="ECO:0007669"/>
    <property type="project" value="InterPro"/>
</dbReference>
<comment type="subunit">
    <text evidence="4">Monomer.</text>
</comment>
<organism evidence="19 20">
    <name type="scientific">Massilia cavernae</name>
    <dbReference type="NCBI Taxonomy" id="2320864"/>
    <lineage>
        <taxon>Bacteria</taxon>
        <taxon>Pseudomonadati</taxon>
        <taxon>Pseudomonadota</taxon>
        <taxon>Betaproteobacteria</taxon>
        <taxon>Burkholderiales</taxon>
        <taxon>Oxalobacteraceae</taxon>
        <taxon>Telluria group</taxon>
        <taxon>Massilia</taxon>
    </lineage>
</organism>
<sequence>MATGQAGATPPAVHFDAQLIAKMSQQGPRYTSYPTADRFRAGYGHAEYAAVVAGLGQQKARLPLSLYLHIPFCESLCYYCACNKIITKEHEKAAIYLGYLMREIDMQAALLGSGQRVEQLHLGGGTPTYLSDAQMAQLMAHLRSRFTFAGDDSGEYSIEIDPRTVDPERIRSLRRQGFNRVSLGVQDFDPEVQKAVNRIQPDALTLDAITAARDAGFRSISIDLIYGLPKQSLKTIGETLAKVVAASPDRISIYNYAHMPQLFKSQRLIVDADLPSDQDKLAMLGLCIERLTAAGYVYIGMDHFAKPDDELAVAQRSGQLHRNFQGYSTHADTDMVSCGVSAISAVGDSYCQNEKSLERYYAGLDAGHLPVARGIELTPDDVIRRDVIGRLMCDFSLSVCSVERSHGIEFDAYFASELARLREFERDGLLELSPSSLTVTPKGRLLVRNLCMVFDKYFGTPSDIPLQRMRYSKTI</sequence>
<keyword evidence="6 15" id="KW-0963">Cytoplasm</keyword>
<keyword evidence="9 15" id="KW-0560">Oxidoreductase</keyword>
<protein>
    <recommendedName>
        <fullName evidence="15">Coproporphyrinogen-III oxidase</fullName>
        <ecNumber evidence="15">1.3.98.3</ecNumber>
    </recommendedName>
</protein>
<feature type="binding site" evidence="17">
    <location>
        <position position="80"/>
    </location>
    <ligand>
        <name>[4Fe-4S] cluster</name>
        <dbReference type="ChEBI" id="CHEBI:49883"/>
        <note>4Fe-4S-S-AdoMet</note>
    </ligand>
</feature>
<comment type="caution">
    <text evidence="19">The sequence shown here is derived from an EMBL/GenBank/DDBJ whole genome shotgun (WGS) entry which is preliminary data.</text>
</comment>
<evidence type="ECO:0000256" key="4">
    <source>
        <dbReference type="ARBA" id="ARBA00011245"/>
    </source>
</evidence>
<dbReference type="AlphaFoldDB" id="A0A418XAA6"/>
<comment type="pathway">
    <text evidence="2 15">Porphyrin-containing compound metabolism; protoporphyrin-IX biosynthesis; protoporphyrinogen-IX from coproporphyrinogen-III (AdoMet route): step 1/1.</text>
</comment>
<keyword evidence="7 15" id="KW-0949">S-adenosyl-L-methionine</keyword>
<dbReference type="InterPro" id="IPR013785">
    <property type="entry name" value="Aldolase_TIM"/>
</dbReference>
<evidence type="ECO:0000256" key="13">
    <source>
        <dbReference type="ARBA" id="ARBA00024295"/>
    </source>
</evidence>
<evidence type="ECO:0000256" key="6">
    <source>
        <dbReference type="ARBA" id="ARBA00022490"/>
    </source>
</evidence>
<feature type="binding site" evidence="16">
    <location>
        <position position="159"/>
    </location>
    <ligand>
        <name>S-adenosyl-L-methionine</name>
        <dbReference type="ChEBI" id="CHEBI:59789"/>
        <label>1</label>
    </ligand>
</feature>
<evidence type="ECO:0000256" key="7">
    <source>
        <dbReference type="ARBA" id="ARBA00022691"/>
    </source>
</evidence>
<dbReference type="OrthoDB" id="9808022at2"/>
<keyword evidence="10 15" id="KW-0408">Iron</keyword>
<accession>A0A418XAA6</accession>
<dbReference type="GO" id="GO:0051989">
    <property type="term" value="F:coproporphyrinogen dehydrogenase activity"/>
    <property type="evidence" value="ECO:0007669"/>
    <property type="project" value="UniProtKB-EC"/>
</dbReference>
<evidence type="ECO:0000313" key="19">
    <source>
        <dbReference type="EMBL" id="RJG09400.1"/>
    </source>
</evidence>
<feature type="binding site" evidence="16">
    <location>
        <position position="257"/>
    </location>
    <ligand>
        <name>S-adenosyl-L-methionine</name>
        <dbReference type="ChEBI" id="CHEBI:59789"/>
        <label>2</label>
    </ligand>
</feature>
<comment type="function">
    <text evidence="13">Involved in the heme biosynthesis. Catalyzes the anaerobic oxidative decarboxylation of propionate groups of rings A and B of coproporphyrinogen III to yield the vinyl groups in protoporphyrinogen IX.</text>
</comment>